<gene>
    <name evidence="1" type="ORF">Dda_8388</name>
</gene>
<name>A0AAD6NET7_DREDA</name>
<sequence length="62" mass="7123">MCIHTFIEYYCKECGQFLRRKDHINECTKAVERGRPCGDSGTELDFQRAEVPKGFADSCTKC</sequence>
<comment type="caution">
    <text evidence="1">The sequence shown here is derived from an EMBL/GenBank/DDBJ whole genome shotgun (WGS) entry which is preliminary data.</text>
</comment>
<dbReference type="EMBL" id="JAQGDS010000012">
    <property type="protein sequence ID" value="KAJ6256526.1"/>
    <property type="molecule type" value="Genomic_DNA"/>
</dbReference>
<reference evidence="1" key="1">
    <citation type="submission" date="2023-01" db="EMBL/GenBank/DDBJ databases">
        <title>The chitinases involved in constricting ring structure development in the nematode-trapping fungus Drechslerella dactyloides.</title>
        <authorList>
            <person name="Wang R."/>
            <person name="Zhang L."/>
            <person name="Tang P."/>
            <person name="Li S."/>
            <person name="Liang L."/>
        </authorList>
    </citation>
    <scope>NUCLEOTIDE SEQUENCE</scope>
    <source>
        <strain evidence="1">YMF1.00031</strain>
    </source>
</reference>
<accession>A0AAD6NET7</accession>
<dbReference type="AlphaFoldDB" id="A0AAD6NET7"/>
<dbReference type="Proteomes" id="UP001221413">
    <property type="component" value="Unassembled WGS sequence"/>
</dbReference>
<evidence type="ECO:0000313" key="2">
    <source>
        <dbReference type="Proteomes" id="UP001221413"/>
    </source>
</evidence>
<proteinExistence type="predicted"/>
<evidence type="ECO:0000313" key="1">
    <source>
        <dbReference type="EMBL" id="KAJ6256526.1"/>
    </source>
</evidence>
<keyword evidence="2" id="KW-1185">Reference proteome</keyword>
<organism evidence="1 2">
    <name type="scientific">Drechslerella dactyloides</name>
    <name type="common">Nematode-trapping fungus</name>
    <name type="synonym">Arthrobotrys dactyloides</name>
    <dbReference type="NCBI Taxonomy" id="74499"/>
    <lineage>
        <taxon>Eukaryota</taxon>
        <taxon>Fungi</taxon>
        <taxon>Dikarya</taxon>
        <taxon>Ascomycota</taxon>
        <taxon>Pezizomycotina</taxon>
        <taxon>Orbiliomycetes</taxon>
        <taxon>Orbiliales</taxon>
        <taxon>Orbiliaceae</taxon>
        <taxon>Drechslerella</taxon>
    </lineage>
</organism>
<protein>
    <submittedName>
        <fullName evidence="1">Uncharacterized protein</fullName>
    </submittedName>
</protein>